<evidence type="ECO:0000313" key="2">
    <source>
        <dbReference type="EMBL" id="KAF5953862.1"/>
    </source>
</evidence>
<dbReference type="Proteomes" id="UP000593564">
    <property type="component" value="Unassembled WGS sequence"/>
</dbReference>
<dbReference type="GO" id="GO:0003676">
    <property type="term" value="F:nucleic acid binding"/>
    <property type="evidence" value="ECO:0007669"/>
    <property type="project" value="InterPro"/>
</dbReference>
<sequence>MVLLKVYGLLPNLEVNGERVALVEFDAECLGDSGDCFCNVIARFYGIANNLKLVVRDVDMKHDYAFVVAYRWDYGIWISLVLFLPLYFYSQEFSDPRDTDDARYGLNGREFDGSRIIVEFAKGVSVVNYMLCLFLLNSSTRSILDWRKVVFDSCGFLWRPHSHKK</sequence>
<dbReference type="EMBL" id="JACBKZ010000003">
    <property type="protein sequence ID" value="KAF5953862.1"/>
    <property type="molecule type" value="Genomic_DNA"/>
</dbReference>
<feature type="transmembrane region" description="Helical" evidence="1">
    <location>
        <begin position="70"/>
        <end position="89"/>
    </location>
</feature>
<evidence type="ECO:0000313" key="3">
    <source>
        <dbReference type="Proteomes" id="UP000593564"/>
    </source>
</evidence>
<dbReference type="InterPro" id="IPR035979">
    <property type="entry name" value="RBD_domain_sf"/>
</dbReference>
<feature type="transmembrane region" description="Helical" evidence="1">
    <location>
        <begin position="116"/>
        <end position="136"/>
    </location>
</feature>
<evidence type="ECO:0000256" key="1">
    <source>
        <dbReference type="SAM" id="Phobius"/>
    </source>
</evidence>
<comment type="caution">
    <text evidence="2">The sequence shown here is derived from an EMBL/GenBank/DDBJ whole genome shotgun (WGS) entry which is preliminary data.</text>
</comment>
<protein>
    <submittedName>
        <fullName evidence="2">Uncharacterized protein</fullName>
    </submittedName>
</protein>
<dbReference type="InterPro" id="IPR012677">
    <property type="entry name" value="Nucleotide-bd_a/b_plait_sf"/>
</dbReference>
<accession>A0A7J7HLV2</accession>
<dbReference type="SUPFAM" id="SSF54928">
    <property type="entry name" value="RNA-binding domain, RBD"/>
    <property type="match status" value="1"/>
</dbReference>
<organism evidence="2 3">
    <name type="scientific">Camellia sinensis</name>
    <name type="common">Tea plant</name>
    <name type="synonym">Thea sinensis</name>
    <dbReference type="NCBI Taxonomy" id="4442"/>
    <lineage>
        <taxon>Eukaryota</taxon>
        <taxon>Viridiplantae</taxon>
        <taxon>Streptophyta</taxon>
        <taxon>Embryophyta</taxon>
        <taxon>Tracheophyta</taxon>
        <taxon>Spermatophyta</taxon>
        <taxon>Magnoliopsida</taxon>
        <taxon>eudicotyledons</taxon>
        <taxon>Gunneridae</taxon>
        <taxon>Pentapetalae</taxon>
        <taxon>asterids</taxon>
        <taxon>Ericales</taxon>
        <taxon>Theaceae</taxon>
        <taxon>Camellia</taxon>
    </lineage>
</organism>
<gene>
    <name evidence="2" type="ORF">HYC85_006718</name>
</gene>
<keyword evidence="1" id="KW-1133">Transmembrane helix</keyword>
<keyword evidence="1" id="KW-0472">Membrane</keyword>
<keyword evidence="1" id="KW-0812">Transmembrane</keyword>
<dbReference type="Gene3D" id="3.30.70.330">
    <property type="match status" value="1"/>
</dbReference>
<name>A0A7J7HLV2_CAMSI</name>
<dbReference type="AlphaFoldDB" id="A0A7J7HLV2"/>
<reference evidence="2 3" key="2">
    <citation type="submission" date="2020-07" db="EMBL/GenBank/DDBJ databases">
        <title>Genome assembly of wild tea tree DASZ reveals pedigree and selection history of tea varieties.</title>
        <authorList>
            <person name="Zhang W."/>
        </authorList>
    </citation>
    <scope>NUCLEOTIDE SEQUENCE [LARGE SCALE GENOMIC DNA]</scope>
    <source>
        <strain evidence="3">cv. G240</strain>
        <tissue evidence="2">Leaf</tissue>
    </source>
</reference>
<reference evidence="3" key="1">
    <citation type="journal article" date="2020" name="Nat. Commun.">
        <title>Genome assembly of wild tea tree DASZ reveals pedigree and selection history of tea varieties.</title>
        <authorList>
            <person name="Zhang W."/>
            <person name="Zhang Y."/>
            <person name="Qiu H."/>
            <person name="Guo Y."/>
            <person name="Wan H."/>
            <person name="Zhang X."/>
            <person name="Scossa F."/>
            <person name="Alseekh S."/>
            <person name="Zhang Q."/>
            <person name="Wang P."/>
            <person name="Xu L."/>
            <person name="Schmidt M.H."/>
            <person name="Jia X."/>
            <person name="Li D."/>
            <person name="Zhu A."/>
            <person name="Guo F."/>
            <person name="Chen W."/>
            <person name="Ni D."/>
            <person name="Usadel B."/>
            <person name="Fernie A.R."/>
            <person name="Wen W."/>
        </authorList>
    </citation>
    <scope>NUCLEOTIDE SEQUENCE [LARGE SCALE GENOMIC DNA]</scope>
    <source>
        <strain evidence="3">cv. G240</strain>
    </source>
</reference>
<keyword evidence="3" id="KW-1185">Reference proteome</keyword>
<proteinExistence type="predicted"/>